<reference evidence="1" key="1">
    <citation type="submission" date="2021-06" db="EMBL/GenBank/DDBJ databases">
        <authorList>
            <person name="Kallberg Y."/>
            <person name="Tangrot J."/>
            <person name="Rosling A."/>
        </authorList>
    </citation>
    <scope>NUCLEOTIDE SEQUENCE</scope>
    <source>
        <strain evidence="1">IA702</strain>
    </source>
</reference>
<comment type="caution">
    <text evidence="1">The sequence shown here is derived from an EMBL/GenBank/DDBJ whole genome shotgun (WGS) entry which is preliminary data.</text>
</comment>
<keyword evidence="2" id="KW-1185">Reference proteome</keyword>
<name>A0A9N8ZQ59_9GLOM</name>
<dbReference type="OrthoDB" id="10589863at2759"/>
<gene>
    <name evidence="1" type="ORF">POCULU_LOCUS2679</name>
</gene>
<organism evidence="1 2">
    <name type="scientific">Paraglomus occultum</name>
    <dbReference type="NCBI Taxonomy" id="144539"/>
    <lineage>
        <taxon>Eukaryota</taxon>
        <taxon>Fungi</taxon>
        <taxon>Fungi incertae sedis</taxon>
        <taxon>Mucoromycota</taxon>
        <taxon>Glomeromycotina</taxon>
        <taxon>Glomeromycetes</taxon>
        <taxon>Paraglomerales</taxon>
        <taxon>Paraglomeraceae</taxon>
        <taxon>Paraglomus</taxon>
    </lineage>
</organism>
<evidence type="ECO:0000313" key="2">
    <source>
        <dbReference type="Proteomes" id="UP000789572"/>
    </source>
</evidence>
<proteinExistence type="predicted"/>
<evidence type="ECO:0000313" key="1">
    <source>
        <dbReference type="EMBL" id="CAG8503171.1"/>
    </source>
</evidence>
<dbReference type="AlphaFoldDB" id="A0A9N8ZQ59"/>
<sequence>MVSDILNEDLDEDVQIEGNVQPEGNAEPYFNDIINAITTVRKMPMTIT</sequence>
<protein>
    <submittedName>
        <fullName evidence="1">3397_t:CDS:1</fullName>
    </submittedName>
</protein>
<dbReference type="Proteomes" id="UP000789572">
    <property type="component" value="Unassembled WGS sequence"/>
</dbReference>
<dbReference type="EMBL" id="CAJVPJ010000261">
    <property type="protein sequence ID" value="CAG8503171.1"/>
    <property type="molecule type" value="Genomic_DNA"/>
</dbReference>
<accession>A0A9N8ZQ59</accession>
<feature type="non-terminal residue" evidence="1">
    <location>
        <position position="1"/>
    </location>
</feature>